<dbReference type="EMBL" id="JAWDIU010000001">
    <property type="protein sequence ID" value="MDU0326326.1"/>
    <property type="molecule type" value="Genomic_DNA"/>
</dbReference>
<dbReference type="PANTHER" id="PTHR43792:SF13">
    <property type="entry name" value="ACETYLTRANSFERASE"/>
    <property type="match status" value="1"/>
</dbReference>
<dbReference type="Proteomes" id="UP001256673">
    <property type="component" value="Unassembled WGS sequence"/>
</dbReference>
<dbReference type="RefSeq" id="WP_316000951.1">
    <property type="nucleotide sequence ID" value="NZ_JAWDIU010000001.1"/>
</dbReference>
<dbReference type="PANTHER" id="PTHR43792">
    <property type="entry name" value="GNAT FAMILY, PUTATIVE (AFU_ORTHOLOGUE AFUA_3G00765)-RELATED-RELATED"/>
    <property type="match status" value="1"/>
</dbReference>
<dbReference type="CDD" id="cd04301">
    <property type="entry name" value="NAT_SF"/>
    <property type="match status" value="1"/>
</dbReference>
<gene>
    <name evidence="2" type="ORF">RWH43_06090</name>
</gene>
<evidence type="ECO:0000313" key="3">
    <source>
        <dbReference type="Proteomes" id="UP001256673"/>
    </source>
</evidence>
<keyword evidence="3" id="KW-1185">Reference proteome</keyword>
<evidence type="ECO:0000259" key="1">
    <source>
        <dbReference type="PROSITE" id="PS51186"/>
    </source>
</evidence>
<protein>
    <submittedName>
        <fullName evidence="2">GNAT family protein</fullName>
        <ecNumber evidence="2">2.-.-.-</ecNumber>
    </submittedName>
</protein>
<dbReference type="InterPro" id="IPR000182">
    <property type="entry name" value="GNAT_dom"/>
</dbReference>
<dbReference type="EC" id="2.-.-.-" evidence="2"/>
<dbReference type="Pfam" id="PF13302">
    <property type="entry name" value="Acetyltransf_3"/>
    <property type="match status" value="1"/>
</dbReference>
<accession>A0ABU3RTU3</accession>
<dbReference type="GO" id="GO:0016740">
    <property type="term" value="F:transferase activity"/>
    <property type="evidence" value="ECO:0007669"/>
    <property type="project" value="UniProtKB-KW"/>
</dbReference>
<proteinExistence type="predicted"/>
<dbReference type="Gene3D" id="3.40.630.30">
    <property type="match status" value="1"/>
</dbReference>
<dbReference type="InterPro" id="IPR016181">
    <property type="entry name" value="Acyl_CoA_acyltransferase"/>
</dbReference>
<dbReference type="SUPFAM" id="SSF55729">
    <property type="entry name" value="Acyl-CoA N-acyltransferases (Nat)"/>
    <property type="match status" value="1"/>
</dbReference>
<evidence type="ECO:0000313" key="2">
    <source>
        <dbReference type="EMBL" id="MDU0326326.1"/>
    </source>
</evidence>
<feature type="domain" description="N-acetyltransferase" evidence="1">
    <location>
        <begin position="86"/>
        <end position="180"/>
    </location>
</feature>
<keyword evidence="2" id="KW-0808">Transferase</keyword>
<organism evidence="2 3">
    <name type="scientific">Microbacterium algihabitans</name>
    <dbReference type="NCBI Taxonomy" id="3075992"/>
    <lineage>
        <taxon>Bacteria</taxon>
        <taxon>Bacillati</taxon>
        <taxon>Actinomycetota</taxon>
        <taxon>Actinomycetes</taxon>
        <taxon>Micrococcales</taxon>
        <taxon>Microbacteriaceae</taxon>
        <taxon>Microbacterium</taxon>
    </lineage>
</organism>
<comment type="caution">
    <text evidence="2">The sequence shown here is derived from an EMBL/GenBank/DDBJ whole genome shotgun (WGS) entry which is preliminary data.</text>
</comment>
<name>A0ABU3RTU3_9MICO</name>
<dbReference type="InterPro" id="IPR051531">
    <property type="entry name" value="N-acetyltransferase"/>
</dbReference>
<reference evidence="2 3" key="1">
    <citation type="submission" date="2023-09" db="EMBL/GenBank/DDBJ databases">
        <title>Microbacterium fusihabitans sp. nov., Microbacterium phycihabitans sp. nov., and Microbacterium cervinum sp. nov., isolated from dried seaweeds of beach.</title>
        <authorList>
            <person name="Lee S.D."/>
        </authorList>
    </citation>
    <scope>NUCLEOTIDE SEQUENCE [LARGE SCALE GENOMIC DNA]</scope>
    <source>
        <strain evidence="2 3">KSW2-21</strain>
    </source>
</reference>
<sequence>MTMTVLPWFHPNPRESQIQLDVVPSGVLHALARGEAHSISAQFVSPYLMGPDCMSLWRFRSAQTIGNPLDIPWVTRLIRDPEITMPVGVAGFHGAPDTAGTVEIGYRVDPAWRRRGYAKRSIEILLAAARSHPDVETVRASVRPDNTPSIALVTMYGFTPVGEQWDEEDGRETIYELPVSAESA</sequence>
<dbReference type="PROSITE" id="PS51186">
    <property type="entry name" value="GNAT"/>
    <property type="match status" value="1"/>
</dbReference>